<dbReference type="Gene3D" id="3.30.470.20">
    <property type="entry name" value="ATP-grasp fold, B domain"/>
    <property type="match status" value="1"/>
</dbReference>
<name>A0AAN7WVG7_ELEMC</name>
<dbReference type="EMBL" id="JAUZQC010000024">
    <property type="protein sequence ID" value="KAK5849502.1"/>
    <property type="molecule type" value="Genomic_DNA"/>
</dbReference>
<dbReference type="Proteomes" id="UP001346869">
    <property type="component" value="Unassembled WGS sequence"/>
</dbReference>
<protein>
    <recommendedName>
        <fullName evidence="4">Cadherin-like beta sandwich domain-containing protein</fullName>
    </recommendedName>
</protein>
<accession>A0AAN7WVG7</accession>
<sequence>MRLLLHPVRFRFCSGLVLLLLLGLSVCVFLQTRTRLRSGPHEKVLMEESSRIISSLEALQKGVQSKRQALVLTGLHPPSDPELQLILRVLTEMKFTVDTSPYAETSNTLRTQHGVSGWSLLMCLSSSERSCLRRIPFTHLTANQRVNLLPAVMEAFSDAGGGLCLFYARSHLTGTQLPMRPQACGSTNQKLPLPADSPSPAGAPPPVLVAMVNVYILVTSVRPLTSFLHDISVVTTNQERRGRPTQLTHFLQQTLGPHTSHDALQQIKRVIGEVLHAAVSTTKEQHTSRGCVLCFQLLTFTLLFSGSITPVVVQVDTDLTFSALTNEAFEGPISRDRILEDTLHFLHLSSAETQYGGCRGTHGVCLSEDEFLLLLQFQQQMKTSSAFQLLYPSSSSSSSSSSLLLSDLLIRISRHYELQRNQSSRIKEMERTNQNTVSDGTGACVDPRLRQLYLSPPLGLTPPFSPSVREYWTEVTFDQLTVRVRPETLSPACSAHLDHCAGPSMAIFPLGLGDSSINILVTGGGEKPAVMATYSVHVHRDSRPSLPMFGDHVTCSFLQDCGLVVQPVLPCGLQPFIRTPSPSPTCSSGDHPGVWVVPCLTCSDNRTCDWREVTWQPNGCYHPQVPPPPAASLSDGQEGAVHRGLH</sequence>
<organism evidence="2 3">
    <name type="scientific">Eleginops maclovinus</name>
    <name type="common">Patagonian blennie</name>
    <name type="synonym">Eleginus maclovinus</name>
    <dbReference type="NCBI Taxonomy" id="56733"/>
    <lineage>
        <taxon>Eukaryota</taxon>
        <taxon>Metazoa</taxon>
        <taxon>Chordata</taxon>
        <taxon>Craniata</taxon>
        <taxon>Vertebrata</taxon>
        <taxon>Euteleostomi</taxon>
        <taxon>Actinopterygii</taxon>
        <taxon>Neopterygii</taxon>
        <taxon>Teleostei</taxon>
        <taxon>Neoteleostei</taxon>
        <taxon>Acanthomorphata</taxon>
        <taxon>Eupercaria</taxon>
        <taxon>Perciformes</taxon>
        <taxon>Notothenioidei</taxon>
        <taxon>Eleginopidae</taxon>
        <taxon>Eleginops</taxon>
    </lineage>
</organism>
<evidence type="ECO:0000313" key="3">
    <source>
        <dbReference type="Proteomes" id="UP001346869"/>
    </source>
</evidence>
<dbReference type="PANTHER" id="PTHR14776">
    <property type="entry name" value="CADHERIN-LIKE AND PC-ESTERASE DOMAIN-CONTAINING PROTEIN 1"/>
    <property type="match status" value="1"/>
</dbReference>
<evidence type="ECO:0000256" key="1">
    <source>
        <dbReference type="SAM" id="MobiDB-lite"/>
    </source>
</evidence>
<dbReference type="PANTHER" id="PTHR14776:SF1">
    <property type="entry name" value="CADHERIN-LIKE AND PC-ESTERASE DOMAIN-CONTAINING PROTEIN 1"/>
    <property type="match status" value="1"/>
</dbReference>
<evidence type="ECO:0008006" key="4">
    <source>
        <dbReference type="Google" id="ProtNLM"/>
    </source>
</evidence>
<feature type="region of interest" description="Disordered" evidence="1">
    <location>
        <begin position="626"/>
        <end position="646"/>
    </location>
</feature>
<comment type="caution">
    <text evidence="2">The sequence shown here is derived from an EMBL/GenBank/DDBJ whole genome shotgun (WGS) entry which is preliminary data.</text>
</comment>
<evidence type="ECO:0000313" key="2">
    <source>
        <dbReference type="EMBL" id="KAK5849502.1"/>
    </source>
</evidence>
<dbReference type="AlphaFoldDB" id="A0AAN7WVG7"/>
<reference evidence="2 3" key="1">
    <citation type="journal article" date="2023" name="Genes (Basel)">
        <title>Chromosome-Level Genome Assembly and Circadian Gene Repertoire of the Patagonia Blennie Eleginops maclovinus-The Closest Ancestral Proxy of Antarctic Cryonotothenioids.</title>
        <authorList>
            <person name="Cheng C.C."/>
            <person name="Rivera-Colon A.G."/>
            <person name="Minhas B.F."/>
            <person name="Wilson L."/>
            <person name="Rayamajhi N."/>
            <person name="Vargas-Chacoff L."/>
            <person name="Catchen J.M."/>
        </authorList>
    </citation>
    <scope>NUCLEOTIDE SEQUENCE [LARGE SCALE GENOMIC DNA]</scope>
    <source>
        <strain evidence="2">JMC-PN-2008</strain>
    </source>
</reference>
<proteinExistence type="predicted"/>
<gene>
    <name evidence="2" type="ORF">PBY51_009140</name>
</gene>
<keyword evidence="3" id="KW-1185">Reference proteome</keyword>
<reference evidence="2 3" key="2">
    <citation type="journal article" date="2023" name="Mol. Biol. Evol.">
        <title>Genomics of Secondarily Temperate Adaptation in the Only Non-Antarctic Icefish.</title>
        <authorList>
            <person name="Rivera-Colon A.G."/>
            <person name="Rayamajhi N."/>
            <person name="Minhas B.F."/>
            <person name="Madrigal G."/>
            <person name="Bilyk K.T."/>
            <person name="Yoon V."/>
            <person name="Hune M."/>
            <person name="Gregory S."/>
            <person name="Cheng C.H.C."/>
            <person name="Catchen J.M."/>
        </authorList>
    </citation>
    <scope>NUCLEOTIDE SEQUENCE [LARGE SCALE GENOMIC DNA]</scope>
    <source>
        <strain evidence="2">JMC-PN-2008</strain>
    </source>
</reference>